<organism evidence="1">
    <name type="scientific">Trypanosoma vivax (strain Y486)</name>
    <dbReference type="NCBI Taxonomy" id="1055687"/>
    <lineage>
        <taxon>Eukaryota</taxon>
        <taxon>Discoba</taxon>
        <taxon>Euglenozoa</taxon>
        <taxon>Kinetoplastea</taxon>
        <taxon>Metakinetoplastina</taxon>
        <taxon>Trypanosomatida</taxon>
        <taxon>Trypanosomatidae</taxon>
        <taxon>Trypanosoma</taxon>
        <taxon>Duttonella</taxon>
    </lineage>
</organism>
<dbReference type="EMBL" id="HE573027">
    <property type="protein sequence ID" value="CCC53812.1"/>
    <property type="molecule type" value="Genomic_DNA"/>
</dbReference>
<name>G0UDA1_TRYVY</name>
<gene>
    <name evidence="1" type="ORF">TVY486_1112960</name>
</gene>
<accession>G0UDA1</accession>
<dbReference type="VEuPathDB" id="TriTrypDB:TvY486_1112960"/>
<evidence type="ECO:0000313" key="1">
    <source>
        <dbReference type="EMBL" id="CCC53812.1"/>
    </source>
</evidence>
<protein>
    <submittedName>
        <fullName evidence="1">Uncharacterized protein</fullName>
    </submittedName>
</protein>
<dbReference type="AlphaFoldDB" id="G0UDA1"/>
<reference evidence="1" key="1">
    <citation type="journal article" date="2012" name="Proc. Natl. Acad. Sci. U.S.A.">
        <title>Antigenic diversity is generated by distinct evolutionary mechanisms in African trypanosome species.</title>
        <authorList>
            <person name="Jackson A.P."/>
            <person name="Berry A."/>
            <person name="Aslett M."/>
            <person name="Allison H.C."/>
            <person name="Burton P."/>
            <person name="Vavrova-Anderson J."/>
            <person name="Brown R."/>
            <person name="Browne H."/>
            <person name="Corton N."/>
            <person name="Hauser H."/>
            <person name="Gamble J."/>
            <person name="Gilderthorp R."/>
            <person name="Marcello L."/>
            <person name="McQuillan J."/>
            <person name="Otto T.D."/>
            <person name="Quail M.A."/>
            <person name="Sanders M.J."/>
            <person name="van Tonder A."/>
            <person name="Ginger M.L."/>
            <person name="Field M.C."/>
            <person name="Barry J.D."/>
            <person name="Hertz-Fowler C."/>
            <person name="Berriman M."/>
        </authorList>
    </citation>
    <scope>NUCLEOTIDE SEQUENCE</scope>
    <source>
        <strain evidence="1">Y486</strain>
    </source>
</reference>
<sequence>MDDSRETADASPFGLLYYTDIFCNDYTQGFYLSTPLYPPIHTRSLPSFLCPSTRQKTCHCLCVHGLWPHSHFPHNQHTHTRTHTHGKRERDPLSGLCFLYFFLGHPPHYNGTQNCVISLPFPLLPFTHVCKRALEAHKGFIKACRGQNQNPPACSCLQNNKLELASAGQTSDLHFFLISHARLPL</sequence>
<proteinExistence type="predicted"/>